<dbReference type="EC" id="2.7.11.1" evidence="1"/>
<protein>
    <recommendedName>
        <fullName evidence="1">non-specific serine/threonine protein kinase</fullName>
        <ecNumber evidence="1">2.7.11.1</ecNumber>
    </recommendedName>
</protein>
<evidence type="ECO:0000256" key="16">
    <source>
        <dbReference type="SAM" id="Coils"/>
    </source>
</evidence>
<evidence type="ECO:0000256" key="6">
    <source>
        <dbReference type="ARBA" id="ARBA00022741"/>
    </source>
</evidence>
<dbReference type="InterPro" id="IPR008271">
    <property type="entry name" value="Ser/Thr_kinase_AS"/>
</dbReference>
<keyword evidence="10" id="KW-0067">ATP-binding</keyword>
<comment type="catalytic activity">
    <reaction evidence="15">
        <text>L-seryl-[protein] + ATP = O-phospho-L-seryl-[protein] + ADP + H(+)</text>
        <dbReference type="Rhea" id="RHEA:17989"/>
        <dbReference type="Rhea" id="RHEA-COMP:9863"/>
        <dbReference type="Rhea" id="RHEA-COMP:11604"/>
        <dbReference type="ChEBI" id="CHEBI:15378"/>
        <dbReference type="ChEBI" id="CHEBI:29999"/>
        <dbReference type="ChEBI" id="CHEBI:30616"/>
        <dbReference type="ChEBI" id="CHEBI:83421"/>
        <dbReference type="ChEBI" id="CHEBI:456216"/>
        <dbReference type="EC" id="2.7.11.1"/>
    </reaction>
</comment>
<keyword evidence="22" id="KW-1185">Reference proteome</keyword>
<dbReference type="InterPro" id="IPR050839">
    <property type="entry name" value="Rho-assoc_Ser/Thr_Kinase"/>
</dbReference>
<proteinExistence type="inferred from homology"/>
<feature type="compositionally biased region" description="Basic and acidic residues" evidence="17">
    <location>
        <begin position="1364"/>
        <end position="1387"/>
    </location>
</feature>
<dbReference type="SUPFAM" id="SSF56112">
    <property type="entry name" value="Protein kinase-like (PK-like)"/>
    <property type="match status" value="1"/>
</dbReference>
<keyword evidence="12" id="KW-0195">Cyclin</keyword>
<dbReference type="InterPro" id="IPR057529">
    <property type="entry name" value="MRCK/ROCK_PH"/>
</dbReference>
<keyword evidence="6" id="KW-0547">Nucleotide-binding</keyword>
<dbReference type="SMART" id="SM00109">
    <property type="entry name" value="C1"/>
    <property type="match status" value="1"/>
</dbReference>
<dbReference type="PANTHER" id="PTHR22988:SF71">
    <property type="entry name" value="CITRON RHO-INTERACTING KINASE"/>
    <property type="match status" value="1"/>
</dbReference>
<evidence type="ECO:0000256" key="10">
    <source>
        <dbReference type="ARBA" id="ARBA00022840"/>
    </source>
</evidence>
<dbReference type="InterPro" id="IPR006671">
    <property type="entry name" value="Cyclin_N"/>
</dbReference>
<evidence type="ECO:0000256" key="3">
    <source>
        <dbReference type="ARBA" id="ARBA00022553"/>
    </source>
</evidence>
<feature type="coiled-coil region" evidence="16">
    <location>
        <begin position="1269"/>
        <end position="1356"/>
    </location>
</feature>
<dbReference type="SMART" id="SM00220">
    <property type="entry name" value="S_TKc"/>
    <property type="match status" value="1"/>
</dbReference>
<dbReference type="Gene3D" id="3.30.60.20">
    <property type="match status" value="1"/>
</dbReference>
<feature type="domain" description="AGC-kinase C-terminal" evidence="20">
    <location>
        <begin position="700"/>
        <end position="770"/>
    </location>
</feature>
<feature type="region of interest" description="Disordered" evidence="17">
    <location>
        <begin position="1364"/>
        <end position="1438"/>
    </location>
</feature>
<evidence type="ECO:0000256" key="13">
    <source>
        <dbReference type="ARBA" id="ARBA00038271"/>
    </source>
</evidence>
<evidence type="ECO:0000259" key="19">
    <source>
        <dbReference type="PROSITE" id="PS50081"/>
    </source>
</evidence>
<evidence type="ECO:0000256" key="9">
    <source>
        <dbReference type="ARBA" id="ARBA00022833"/>
    </source>
</evidence>
<dbReference type="InterPro" id="IPR000719">
    <property type="entry name" value="Prot_kinase_dom"/>
</dbReference>
<dbReference type="PANTHER" id="PTHR22988">
    <property type="entry name" value="MYOTONIC DYSTROPHY S/T KINASE-RELATED"/>
    <property type="match status" value="1"/>
</dbReference>
<gene>
    <name evidence="21" type="ORF">HK103_000943</name>
</gene>
<dbReference type="Pfam" id="PF00069">
    <property type="entry name" value="Pkinase"/>
    <property type="match status" value="1"/>
</dbReference>
<dbReference type="GO" id="GO:0004674">
    <property type="term" value="F:protein serine/threonine kinase activity"/>
    <property type="evidence" value="ECO:0007669"/>
    <property type="project" value="UniProtKB-KW"/>
</dbReference>
<feature type="compositionally biased region" description="Basic and acidic residues" evidence="17">
    <location>
        <begin position="1400"/>
        <end position="1423"/>
    </location>
</feature>
<dbReference type="Gene3D" id="1.10.472.10">
    <property type="entry name" value="Cyclin-like"/>
    <property type="match status" value="2"/>
</dbReference>
<dbReference type="GO" id="GO:0008270">
    <property type="term" value="F:zinc ion binding"/>
    <property type="evidence" value="ECO:0007669"/>
    <property type="project" value="UniProtKB-KW"/>
</dbReference>
<keyword evidence="4" id="KW-0808">Transferase</keyword>
<evidence type="ECO:0000259" key="18">
    <source>
        <dbReference type="PROSITE" id="PS50011"/>
    </source>
</evidence>
<dbReference type="Pfam" id="PF25346">
    <property type="entry name" value="PH_MRCK"/>
    <property type="match status" value="1"/>
</dbReference>
<evidence type="ECO:0000256" key="14">
    <source>
        <dbReference type="ARBA" id="ARBA00047899"/>
    </source>
</evidence>
<evidence type="ECO:0000259" key="20">
    <source>
        <dbReference type="PROSITE" id="PS51285"/>
    </source>
</evidence>
<dbReference type="GO" id="GO:0005524">
    <property type="term" value="F:ATP binding"/>
    <property type="evidence" value="ECO:0007669"/>
    <property type="project" value="UniProtKB-KW"/>
</dbReference>
<keyword evidence="9" id="KW-0862">Zinc</keyword>
<dbReference type="InterPro" id="IPR036915">
    <property type="entry name" value="Cyclin-like_sf"/>
</dbReference>
<dbReference type="PROSITE" id="PS50011">
    <property type="entry name" value="PROTEIN_KINASE_DOM"/>
    <property type="match status" value="1"/>
</dbReference>
<feature type="domain" description="Phorbol-ester/DAG-type" evidence="19">
    <location>
        <begin position="1711"/>
        <end position="1761"/>
    </location>
</feature>
<dbReference type="GO" id="GO:0005737">
    <property type="term" value="C:cytoplasm"/>
    <property type="evidence" value="ECO:0007669"/>
    <property type="project" value="TreeGrafter"/>
</dbReference>
<dbReference type="InterPro" id="IPR004367">
    <property type="entry name" value="Cyclin_C-dom"/>
</dbReference>
<evidence type="ECO:0000313" key="22">
    <source>
        <dbReference type="Proteomes" id="UP001210925"/>
    </source>
</evidence>
<dbReference type="GO" id="GO:0005856">
    <property type="term" value="C:cytoskeleton"/>
    <property type="evidence" value="ECO:0007669"/>
    <property type="project" value="TreeGrafter"/>
</dbReference>
<dbReference type="FunFam" id="1.10.510.10:FF:000751">
    <property type="entry name" value="Non-specific serine/threonine protein kinase"/>
    <property type="match status" value="1"/>
</dbReference>
<dbReference type="SUPFAM" id="SSF47954">
    <property type="entry name" value="Cyclin-like"/>
    <property type="match status" value="2"/>
</dbReference>
<dbReference type="GO" id="GO:0031032">
    <property type="term" value="P:actomyosin structure organization"/>
    <property type="evidence" value="ECO:0007669"/>
    <property type="project" value="TreeGrafter"/>
</dbReference>
<dbReference type="SUPFAM" id="SSF57997">
    <property type="entry name" value="Tropomyosin"/>
    <property type="match status" value="1"/>
</dbReference>
<keyword evidence="3" id="KW-0597">Phosphoprotein</keyword>
<keyword evidence="8" id="KW-0418">Kinase</keyword>
<keyword evidence="2" id="KW-0723">Serine/threonine-protein kinase</keyword>
<reference evidence="21" key="1">
    <citation type="submission" date="2020-05" db="EMBL/GenBank/DDBJ databases">
        <title>Phylogenomic resolution of chytrid fungi.</title>
        <authorList>
            <person name="Stajich J.E."/>
            <person name="Amses K."/>
            <person name="Simmons R."/>
            <person name="Seto K."/>
            <person name="Myers J."/>
            <person name="Bonds A."/>
            <person name="Quandt C.A."/>
            <person name="Barry K."/>
            <person name="Liu P."/>
            <person name="Grigoriev I."/>
            <person name="Longcore J.E."/>
            <person name="James T.Y."/>
        </authorList>
    </citation>
    <scope>NUCLEOTIDE SEQUENCE</scope>
    <source>
        <strain evidence="21">PLAUS21</strain>
    </source>
</reference>
<evidence type="ECO:0000256" key="12">
    <source>
        <dbReference type="ARBA" id="ARBA00023127"/>
    </source>
</evidence>
<dbReference type="Proteomes" id="UP001210925">
    <property type="component" value="Unassembled WGS sequence"/>
</dbReference>
<dbReference type="PROSITE" id="PS50081">
    <property type="entry name" value="ZF_DAG_PE_2"/>
    <property type="match status" value="1"/>
</dbReference>
<dbReference type="InterPro" id="IPR002219">
    <property type="entry name" value="PKC_DAG/PE"/>
</dbReference>
<evidence type="ECO:0000256" key="7">
    <source>
        <dbReference type="ARBA" id="ARBA00022771"/>
    </source>
</evidence>
<dbReference type="InterPro" id="IPR000961">
    <property type="entry name" value="AGC-kinase_C"/>
</dbReference>
<comment type="similarity">
    <text evidence="13">Belongs to the protein kinase superfamily. STE Ser/Thr protein kinase family. COT1 subfamily.</text>
</comment>
<name>A0AAD5UK16_9FUNG</name>
<dbReference type="PROSITE" id="PS00108">
    <property type="entry name" value="PROTEIN_KINASE_ST"/>
    <property type="match status" value="1"/>
</dbReference>
<feature type="coiled-coil region" evidence="16">
    <location>
        <begin position="795"/>
        <end position="1212"/>
    </location>
</feature>
<dbReference type="FunFam" id="3.30.200.20:FF:001209">
    <property type="entry name" value="Serine/threonine-protein kinase MRCK beta"/>
    <property type="match status" value="1"/>
</dbReference>
<dbReference type="SMART" id="SM01332">
    <property type="entry name" value="Cyclin_C"/>
    <property type="match status" value="1"/>
</dbReference>
<dbReference type="Gene3D" id="2.30.29.30">
    <property type="entry name" value="Pleckstrin-homology domain (PH domain)/Phosphotyrosine-binding domain (PTB)"/>
    <property type="match status" value="1"/>
</dbReference>
<dbReference type="Gene3D" id="1.10.510.10">
    <property type="entry name" value="Transferase(Phosphotransferase) domain 1"/>
    <property type="match status" value="1"/>
</dbReference>
<evidence type="ECO:0000256" key="15">
    <source>
        <dbReference type="ARBA" id="ARBA00048679"/>
    </source>
</evidence>
<organism evidence="21 22">
    <name type="scientific">Boothiomyces macroporosus</name>
    <dbReference type="NCBI Taxonomy" id="261099"/>
    <lineage>
        <taxon>Eukaryota</taxon>
        <taxon>Fungi</taxon>
        <taxon>Fungi incertae sedis</taxon>
        <taxon>Chytridiomycota</taxon>
        <taxon>Chytridiomycota incertae sedis</taxon>
        <taxon>Chytridiomycetes</taxon>
        <taxon>Rhizophydiales</taxon>
        <taxon>Terramycetaceae</taxon>
        <taxon>Boothiomyces</taxon>
    </lineage>
</organism>
<dbReference type="EMBL" id="JADGKB010000012">
    <property type="protein sequence ID" value="KAJ3260308.1"/>
    <property type="molecule type" value="Genomic_DNA"/>
</dbReference>
<dbReference type="PROSITE" id="PS51285">
    <property type="entry name" value="AGC_KINASE_CTER"/>
    <property type="match status" value="1"/>
</dbReference>
<keyword evidence="5" id="KW-0479">Metal-binding</keyword>
<dbReference type="GO" id="GO:0007165">
    <property type="term" value="P:signal transduction"/>
    <property type="evidence" value="ECO:0007669"/>
    <property type="project" value="InterPro"/>
</dbReference>
<evidence type="ECO:0000256" key="17">
    <source>
        <dbReference type="SAM" id="MobiDB-lite"/>
    </source>
</evidence>
<evidence type="ECO:0000256" key="1">
    <source>
        <dbReference type="ARBA" id="ARBA00012513"/>
    </source>
</evidence>
<dbReference type="PROSITE" id="PS00479">
    <property type="entry name" value="ZF_DAG_PE_1"/>
    <property type="match status" value="1"/>
</dbReference>
<keyword evidence="7" id="KW-0863">Zinc-finger</keyword>
<dbReference type="InterPro" id="IPR046349">
    <property type="entry name" value="C1-like_sf"/>
</dbReference>
<accession>A0AAD5UK16</accession>
<evidence type="ECO:0000313" key="21">
    <source>
        <dbReference type="EMBL" id="KAJ3260308.1"/>
    </source>
</evidence>
<evidence type="ECO:0000256" key="11">
    <source>
        <dbReference type="ARBA" id="ARBA00023054"/>
    </source>
</evidence>
<dbReference type="InterPro" id="IPR011072">
    <property type="entry name" value="HR1_rho-bd"/>
</dbReference>
<dbReference type="InterPro" id="IPR011009">
    <property type="entry name" value="Kinase-like_dom_sf"/>
</dbReference>
<dbReference type="SMART" id="SM00133">
    <property type="entry name" value="S_TK_X"/>
    <property type="match status" value="1"/>
</dbReference>
<evidence type="ECO:0000256" key="4">
    <source>
        <dbReference type="ARBA" id="ARBA00022679"/>
    </source>
</evidence>
<dbReference type="Pfam" id="PF00130">
    <property type="entry name" value="C1_1"/>
    <property type="match status" value="1"/>
</dbReference>
<feature type="coiled-coil region" evidence="16">
    <location>
        <begin position="1590"/>
        <end position="1647"/>
    </location>
</feature>
<dbReference type="SMART" id="SM00742">
    <property type="entry name" value="Hr1"/>
    <property type="match status" value="1"/>
</dbReference>
<dbReference type="Pfam" id="PF02984">
    <property type="entry name" value="Cyclin_C"/>
    <property type="match status" value="1"/>
</dbReference>
<comment type="catalytic activity">
    <reaction evidence="14">
        <text>L-threonyl-[protein] + ATP = O-phospho-L-threonyl-[protein] + ADP + H(+)</text>
        <dbReference type="Rhea" id="RHEA:46608"/>
        <dbReference type="Rhea" id="RHEA-COMP:11060"/>
        <dbReference type="Rhea" id="RHEA-COMP:11605"/>
        <dbReference type="ChEBI" id="CHEBI:15378"/>
        <dbReference type="ChEBI" id="CHEBI:30013"/>
        <dbReference type="ChEBI" id="CHEBI:30616"/>
        <dbReference type="ChEBI" id="CHEBI:61977"/>
        <dbReference type="ChEBI" id="CHEBI:456216"/>
        <dbReference type="EC" id="2.7.11.1"/>
    </reaction>
</comment>
<sequence length="1836" mass="209736">MNMNSFLPALQESLRTANNPNSFVDRSSDIPDSAWNFSEINSAVATPTMVKTTALPHEDLIANLITLAQKRVDEEKFLHLNIKAASDLGLDLDEHDKNCFDISMRSWKTDLERESILTKKRNANLFQKDDKLTPLSRWVLLSWIKEVIVEQRMFRQTFHATVQYMDILFAIGDFGQEFFQLIAVTALLVALKANETFHLPMEQLVEFLYDEDLPPEVNNHNQAQAKKFLLKWEFKLMMNMDWNVLIPTPHDFLKHSFQFATLADKTRRPNEIPGAEAIPMGLFDSNAVQTNATFFHPRYNAVLFAKACTLLDKAVMDSQSCDFLSSELAAAVFWRSYPKSTTDEQSKDILQACTGYDLDQLKNCLEFLEPYHMSNVAEIINSEFVTSMIAHNSEKEETQFRIEDHQLPLNMESADFDNSVVGKIQSFRVNMKDFETIKTLATGAVGRVCLVRCKKNKQVYAMKILKKQDLLTRQEAAFFMEERNALVFSQKSRWITTLYAAFQDDENLYLVMEYVCGGSMRALMNNRETVFTEDEARFYIAEMILSLEEIHNHHYIHRDVKPENYLLDSQGHIKLADFGSCIRLSDKDSITSHETVGTPDYISPEILKANEGNVNYGIGVDWWSIGIILYEMLCDEVPFYSESLAGTYGRIMNHEKYFAFPEDVELSDTVKDLISKLICKQEVRLGQNGATDIMNHKWFEGVNWQSIRSQKAPFIPELSGPEDTRYFEDEDNESKKFAPKPISKTKEFSGKSLAFIGYNYVHNSTATIVFPGVNEGAASAAPKKVEVKSVQMVENKETLEKLTAAEQEMKALQTKLAAEVENKAIVENTLNVIQKEKIKLETEIKQLKSACDRALAENSNLSEKLSKSQLKETESALQINDLNELTEARSRLEKELAKAICDLKAQKEEALKIEILHNEALKLNANLELKIKELQETIKTKQTDYEALNQKFTLAGITILERKQEVADLKNRLFKLNSELEQLNQVSQEHLQEQVEIINEQNERISELEKNEVLMKMENEAFINRIGELEEEREKYNAQLAEARSSSNQTTNEEIMKLKGDIEAALQAKNKLVEDLSQQNKKKALLELETNALRKTLESSEKAKTTAESKLATLEQKLTENSELIQKLQSEKEIGEHNLQNLTQSFDEFKNSHKTVENTNAGLLETIARLETENIAFRRDIEQLNGKLKVEMEHYTDTLNKLQANEEALSNERKLKVTKESENAILEEKISLLTSSNRQYVSQIENYDQIVNGLHEDILHLKTQEKILLINLSTAKDAYEKRVEELKAETEASIQQYAQKAKEESVQRLKVEEQLHNNNQQIMKLVMEASNAKNQVSELQDRISELEGEIERVDSFKRTDSVEMLREQTQKGREFRPLEKGDKDKSSRTGLNRLSGMFFRSKESLNDDKKLHEEDEKGTDHSRNKSHQSVQSIDSAKLQSPNILKNPQLTDGLEGWIKVPKGGKVKKGWKKQYLAFLDDKLFAFETKVQFTDTPNTGTFVCDLSCEIFVARTVSQNEVIHANARDIDLIFKIQAANTITSDNQEGLHAERLQRITQLKESIAVEENMRNAGSKMLDLITDAQKVTVINQIDASNRRIRTLNMELEKLTEEESGVDTHSHATAAESLRKDLTAQLEDEIKKREALSKLAVGDKKKKQSSEQSKAIEVEILTSDRIIAKIKENVEILDSKNPAKIKELIVKMGQNSTGTDTKGHVFSQRQYFKPTDCGICNEPLWDTKNVGFECTSCKLICHKNCRSQLDISCQNQGKLKNIPPLYFMAESIQDRARWLAGLAYYRKDIEVRSTTTATPTMKRMKTYVEPANSVRMSAAFVIDPKRHS</sequence>
<comment type="caution">
    <text evidence="21">The sequence shown here is derived from an EMBL/GenBank/DDBJ whole genome shotgun (WGS) entry which is preliminary data.</text>
</comment>
<dbReference type="CDD" id="cd00029">
    <property type="entry name" value="C1"/>
    <property type="match status" value="1"/>
</dbReference>
<dbReference type="Gene3D" id="3.30.200.20">
    <property type="entry name" value="Phosphorylase Kinase, domain 1"/>
    <property type="match status" value="1"/>
</dbReference>
<evidence type="ECO:0000256" key="2">
    <source>
        <dbReference type="ARBA" id="ARBA00022527"/>
    </source>
</evidence>
<evidence type="ECO:0000256" key="8">
    <source>
        <dbReference type="ARBA" id="ARBA00022777"/>
    </source>
</evidence>
<dbReference type="Pfam" id="PF00134">
    <property type="entry name" value="Cyclin_N"/>
    <property type="match status" value="1"/>
</dbReference>
<feature type="domain" description="Protein kinase" evidence="18">
    <location>
        <begin position="434"/>
        <end position="699"/>
    </location>
</feature>
<dbReference type="InterPro" id="IPR011993">
    <property type="entry name" value="PH-like_dom_sf"/>
</dbReference>
<dbReference type="SUPFAM" id="SSF57889">
    <property type="entry name" value="Cysteine-rich domain"/>
    <property type="match status" value="1"/>
</dbReference>
<keyword evidence="11 16" id="KW-0175">Coiled coil</keyword>
<evidence type="ECO:0000256" key="5">
    <source>
        <dbReference type="ARBA" id="ARBA00022723"/>
    </source>
</evidence>
<feature type="compositionally biased region" description="Polar residues" evidence="17">
    <location>
        <begin position="1427"/>
        <end position="1438"/>
    </location>
</feature>